<organism evidence="6 7">
    <name type="scientific">Brettanomyces naardenensis</name>
    <name type="common">Yeast</name>
    <dbReference type="NCBI Taxonomy" id="13370"/>
    <lineage>
        <taxon>Eukaryota</taxon>
        <taxon>Fungi</taxon>
        <taxon>Dikarya</taxon>
        <taxon>Ascomycota</taxon>
        <taxon>Saccharomycotina</taxon>
        <taxon>Pichiomycetes</taxon>
        <taxon>Pichiales</taxon>
        <taxon>Pichiaceae</taxon>
        <taxon>Brettanomyces</taxon>
    </lineage>
</organism>
<dbReference type="InterPro" id="IPR045075">
    <property type="entry name" value="Syf1-like"/>
</dbReference>
<dbReference type="EMBL" id="CAACVR010000024">
    <property type="protein sequence ID" value="VEU22702.1"/>
    <property type="molecule type" value="Genomic_DNA"/>
</dbReference>
<keyword evidence="7" id="KW-1185">Reference proteome</keyword>
<dbReference type="Pfam" id="PF06424">
    <property type="entry name" value="PRP1_N"/>
    <property type="match status" value="1"/>
</dbReference>
<feature type="non-terminal residue" evidence="6">
    <location>
        <position position="530"/>
    </location>
</feature>
<name>A0A448YP31_BRENA</name>
<keyword evidence="3" id="KW-0539">Nucleus</keyword>
<gene>
    <name evidence="6" type="ORF">BRENAR_LOCUS3433</name>
</gene>
<evidence type="ECO:0000256" key="4">
    <source>
        <dbReference type="SAM" id="MobiDB-lite"/>
    </source>
</evidence>
<feature type="compositionally biased region" description="Basic and acidic residues" evidence="4">
    <location>
        <begin position="98"/>
        <end position="111"/>
    </location>
</feature>
<dbReference type="PANTHER" id="PTHR11246">
    <property type="entry name" value="PRE-MRNA SPLICING FACTOR"/>
    <property type="match status" value="1"/>
</dbReference>
<dbReference type="OrthoDB" id="440128at2759"/>
<dbReference type="InParanoid" id="A0A448YP31"/>
<dbReference type="GO" id="GO:0000244">
    <property type="term" value="P:spliceosomal tri-snRNP complex assembly"/>
    <property type="evidence" value="ECO:0007669"/>
    <property type="project" value="TreeGrafter"/>
</dbReference>
<dbReference type="GO" id="GO:0046540">
    <property type="term" value="C:U4/U6 x U5 tri-snRNP complex"/>
    <property type="evidence" value="ECO:0007669"/>
    <property type="project" value="TreeGrafter"/>
</dbReference>
<proteinExistence type="predicted"/>
<dbReference type="InterPro" id="IPR003107">
    <property type="entry name" value="HAT"/>
</dbReference>
<feature type="region of interest" description="Disordered" evidence="4">
    <location>
        <begin position="1"/>
        <end position="63"/>
    </location>
</feature>
<dbReference type="SMART" id="SM00386">
    <property type="entry name" value="HAT"/>
    <property type="match status" value="3"/>
</dbReference>
<dbReference type="InterPro" id="IPR010491">
    <property type="entry name" value="PRP1_N"/>
</dbReference>
<evidence type="ECO:0000259" key="5">
    <source>
        <dbReference type="Pfam" id="PF06424"/>
    </source>
</evidence>
<evidence type="ECO:0000256" key="1">
    <source>
        <dbReference type="ARBA" id="ARBA00004123"/>
    </source>
</evidence>
<evidence type="ECO:0000256" key="3">
    <source>
        <dbReference type="ARBA" id="ARBA00023242"/>
    </source>
</evidence>
<reference evidence="6 7" key="1">
    <citation type="submission" date="2018-12" db="EMBL/GenBank/DDBJ databases">
        <authorList>
            <person name="Tiukova I."/>
            <person name="Dainat J."/>
        </authorList>
    </citation>
    <scope>NUCLEOTIDE SEQUENCE [LARGE SCALE GENOMIC DNA]</scope>
</reference>
<dbReference type="AlphaFoldDB" id="A0A448YP31"/>
<dbReference type="GO" id="GO:0071013">
    <property type="term" value="C:catalytic step 2 spliceosome"/>
    <property type="evidence" value="ECO:0007669"/>
    <property type="project" value="TreeGrafter"/>
</dbReference>
<comment type="subcellular location">
    <subcellularLocation>
        <location evidence="1">Nucleus</location>
    </subcellularLocation>
</comment>
<feature type="compositionally biased region" description="Basic and acidic residues" evidence="4">
    <location>
        <begin position="41"/>
        <end position="56"/>
    </location>
</feature>
<evidence type="ECO:0000313" key="6">
    <source>
        <dbReference type="EMBL" id="VEU22702.1"/>
    </source>
</evidence>
<dbReference type="SUPFAM" id="SSF48452">
    <property type="entry name" value="TPR-like"/>
    <property type="match status" value="2"/>
</dbReference>
<feature type="compositionally biased region" description="Polar residues" evidence="4">
    <location>
        <begin position="22"/>
        <end position="34"/>
    </location>
</feature>
<evidence type="ECO:0000313" key="7">
    <source>
        <dbReference type="Proteomes" id="UP000290900"/>
    </source>
</evidence>
<dbReference type="Proteomes" id="UP000290900">
    <property type="component" value="Unassembled WGS sequence"/>
</dbReference>
<dbReference type="PANTHER" id="PTHR11246:SF1">
    <property type="entry name" value="PRE-MRNA-PROCESSING FACTOR 6"/>
    <property type="match status" value="1"/>
</dbReference>
<dbReference type="Gene3D" id="1.25.40.10">
    <property type="entry name" value="Tetratricopeptide repeat domain"/>
    <property type="match status" value="2"/>
</dbReference>
<evidence type="ECO:0000256" key="2">
    <source>
        <dbReference type="ARBA" id="ARBA00022737"/>
    </source>
</evidence>
<feature type="domain" description="PRP1 splicing factor N-terminal" evidence="5">
    <location>
        <begin position="8"/>
        <end position="158"/>
    </location>
</feature>
<feature type="region of interest" description="Disordered" evidence="4">
    <location>
        <begin position="87"/>
        <end position="113"/>
    </location>
</feature>
<sequence>MSFLDEEPPPGYIAGLGRGATGFSTQADLGSSSRIGYGNREGSEGDERFGDERFEDAAEENEEMIGYVGGAVEEDDEADKVFEEVERRLKRRKTRKKEGKDEGVDKNKDGDSVDVTEVTAGQSIKAIGEKFQESKQALASVSNEEWANLPESGDFTRKTKRRREQMQMQQRFYRNSDSVTVGLRDSGSTDMSAIGGSSENVDIAQISLARDRVLAGQLSKMKEDGTDGSVDKSAYLSSLSGSFVNNIGDYSRTRSMFAKMRRSEPYKVQNWIASARLEMEAKKPKRAKELISEGCLKCPKSVEVWLVSLEIHSGDVQTCKVIIADAVKHNPRSVELWLEATKLENDRLSQKRVLMKALEFIPKSAKLWLELSGGEDDTEMQIQMLKKSTELIPESVGLWLKLASLEDAADARDTFNRARKAVNSEDVHTIWISAAKLEEKSTENEVKVTRLVEKCFQVAGNSLDRYEWLHEAVIAEKDGYPLTSRAIVFNCINIGMEEEEDVAEVWKKDALGASNNGSLEVARSIYMFMT</sequence>
<dbReference type="STRING" id="13370.A0A448YP31"/>
<dbReference type="InterPro" id="IPR011990">
    <property type="entry name" value="TPR-like_helical_dom_sf"/>
</dbReference>
<feature type="compositionally biased region" description="Basic residues" evidence="4">
    <location>
        <begin position="88"/>
        <end position="97"/>
    </location>
</feature>
<accession>A0A448YP31</accession>
<keyword evidence="2" id="KW-0677">Repeat</keyword>
<protein>
    <submittedName>
        <fullName evidence="6">DEKNAAC103758</fullName>
    </submittedName>
</protein>